<dbReference type="InterPro" id="IPR036890">
    <property type="entry name" value="HATPase_C_sf"/>
</dbReference>
<dbReference type="Proteomes" id="UP001601976">
    <property type="component" value="Unassembled WGS sequence"/>
</dbReference>
<keyword evidence="1" id="KW-0723">Serine/threonine-protein kinase</keyword>
<reference evidence="3 4" key="1">
    <citation type="submission" date="2024-10" db="EMBL/GenBank/DDBJ databases">
        <title>The Natural Products Discovery Center: Release of the First 8490 Sequenced Strains for Exploring Actinobacteria Biosynthetic Diversity.</title>
        <authorList>
            <person name="Kalkreuter E."/>
            <person name="Kautsar S.A."/>
            <person name="Yang D."/>
            <person name="Bader C.D."/>
            <person name="Teijaro C.N."/>
            <person name="Fluegel L."/>
            <person name="Davis C.M."/>
            <person name="Simpson J.R."/>
            <person name="Lauterbach L."/>
            <person name="Steele A.D."/>
            <person name="Gui C."/>
            <person name="Meng S."/>
            <person name="Li G."/>
            <person name="Viehrig K."/>
            <person name="Ye F."/>
            <person name="Su P."/>
            <person name="Kiefer A.F."/>
            <person name="Nichols A."/>
            <person name="Cepeda A.J."/>
            <person name="Yan W."/>
            <person name="Fan B."/>
            <person name="Jiang Y."/>
            <person name="Adhikari A."/>
            <person name="Zheng C.-J."/>
            <person name="Schuster L."/>
            <person name="Cowan T.M."/>
            <person name="Smanski M.J."/>
            <person name="Chevrette M.G."/>
            <person name="De Carvalho L.P.S."/>
            <person name="Shen B."/>
        </authorList>
    </citation>
    <scope>NUCLEOTIDE SEQUENCE [LARGE SCALE GENOMIC DNA]</scope>
    <source>
        <strain evidence="3 4">NPDC003029</strain>
    </source>
</reference>
<evidence type="ECO:0000259" key="2">
    <source>
        <dbReference type="Pfam" id="PF13581"/>
    </source>
</evidence>
<feature type="domain" description="Histidine kinase/HSP90-like ATPase" evidence="2">
    <location>
        <begin position="15"/>
        <end position="123"/>
    </location>
</feature>
<dbReference type="GO" id="GO:0005524">
    <property type="term" value="F:ATP binding"/>
    <property type="evidence" value="ECO:0007669"/>
    <property type="project" value="UniProtKB-KW"/>
</dbReference>
<dbReference type="InterPro" id="IPR050267">
    <property type="entry name" value="Anti-sigma-factor_SerPK"/>
</dbReference>
<evidence type="ECO:0000256" key="1">
    <source>
        <dbReference type="ARBA" id="ARBA00022527"/>
    </source>
</evidence>
<sequence length="167" mass="18106">MPTLVTRFDITGTSSEVPAARRAIVEKTRAWGVPLDDDTACTVGVVASELVTNAVVHTTGAVTVSLYHQPGRLLIEVLDTSSDAPLAHEAGVEEDHGRGMGLVGALAARTGWQHVERGKRVWAEIAVPKPRPLLRAAVLRRYFAARSGPYVQRVLQPFLPSHRAETR</sequence>
<organism evidence="3 4">
    <name type="scientific">Streptomyces flavidovirens</name>
    <dbReference type="NCBI Taxonomy" id="67298"/>
    <lineage>
        <taxon>Bacteria</taxon>
        <taxon>Bacillati</taxon>
        <taxon>Actinomycetota</taxon>
        <taxon>Actinomycetes</taxon>
        <taxon>Kitasatosporales</taxon>
        <taxon>Streptomycetaceae</taxon>
        <taxon>Streptomyces</taxon>
    </lineage>
</organism>
<keyword evidence="3" id="KW-0067">ATP-binding</keyword>
<protein>
    <submittedName>
        <fullName evidence="3">ATP-binding protein</fullName>
    </submittedName>
</protein>
<comment type="caution">
    <text evidence="3">The sequence shown here is derived from an EMBL/GenBank/DDBJ whole genome shotgun (WGS) entry which is preliminary data.</text>
</comment>
<dbReference type="SUPFAM" id="SSF55874">
    <property type="entry name" value="ATPase domain of HSP90 chaperone/DNA topoisomerase II/histidine kinase"/>
    <property type="match status" value="1"/>
</dbReference>
<dbReference type="PANTHER" id="PTHR35526">
    <property type="entry name" value="ANTI-SIGMA-F FACTOR RSBW-RELATED"/>
    <property type="match status" value="1"/>
</dbReference>
<gene>
    <name evidence="3" type="ORF">ACFYWW_03885</name>
</gene>
<keyword evidence="1" id="KW-0418">Kinase</keyword>
<dbReference type="InterPro" id="IPR003594">
    <property type="entry name" value="HATPase_dom"/>
</dbReference>
<dbReference type="Gene3D" id="3.30.565.10">
    <property type="entry name" value="Histidine kinase-like ATPase, C-terminal domain"/>
    <property type="match status" value="1"/>
</dbReference>
<dbReference type="Pfam" id="PF13581">
    <property type="entry name" value="HATPase_c_2"/>
    <property type="match status" value="1"/>
</dbReference>
<accession>A0ABW6R8S6</accession>
<keyword evidence="4" id="KW-1185">Reference proteome</keyword>
<dbReference type="CDD" id="cd16936">
    <property type="entry name" value="HATPase_RsbW-like"/>
    <property type="match status" value="1"/>
</dbReference>
<dbReference type="RefSeq" id="WP_387893770.1">
    <property type="nucleotide sequence ID" value="NZ_JBIAPK010000001.1"/>
</dbReference>
<name>A0ABW6R8S6_9ACTN</name>
<proteinExistence type="predicted"/>
<keyword evidence="1" id="KW-0808">Transferase</keyword>
<keyword evidence="3" id="KW-0547">Nucleotide-binding</keyword>
<evidence type="ECO:0000313" key="4">
    <source>
        <dbReference type="Proteomes" id="UP001601976"/>
    </source>
</evidence>
<evidence type="ECO:0000313" key="3">
    <source>
        <dbReference type="EMBL" id="MFF3337868.1"/>
    </source>
</evidence>
<dbReference type="EMBL" id="JBIAPK010000001">
    <property type="protein sequence ID" value="MFF3337868.1"/>
    <property type="molecule type" value="Genomic_DNA"/>
</dbReference>
<dbReference type="PANTHER" id="PTHR35526:SF3">
    <property type="entry name" value="ANTI-SIGMA-F FACTOR RSBW"/>
    <property type="match status" value="1"/>
</dbReference>